<sequence>MVLPKNHPHPKGEGITSTKTALSQAIEVETFTGKVHVEWDPTAAVTPIGQLPFFIEFLKLGNRFKPWVNECPLHYTSNNAPKKIDVVGSLFLSILSGHNRYTHMTALRGDTVNTELLGLNKIVSDDSAIRALKRMDETDAIQWSQKHLQSSYAPLLTHPWILDVDVTVKPLYGHQEGAKLGYNPHKPGRPSHTFHTYMMANTRLVLEVNVQSGDKTHSSYSMPGLVELLKRLPKECQPAFIRGDCDWGNDPIMSELEDMEQDYLFKLKRSARVKELIAKVHGLGCWTRFNDSWELKESTLQLHGWAKSRRVIVSRRRLQKDAVLGLEHNKGGQQELALVDGPEDMRLYEYSVLVTTLDDELVTIMQHYRDRADCENNFDETKNQWGWGGYVTKKLQTSQIMARMIALVYNWWNLFVRLGIPEKHHEAITSRPLMLSSVGRLTHSSRQRRMIITTTHGDMRIIKSAYARINAFFSELKATATQLTKAECWHRIVTKSMAFF</sequence>
<dbReference type="EMBL" id="UOFP01000091">
    <property type="protein sequence ID" value="VAW85369.1"/>
    <property type="molecule type" value="Genomic_DNA"/>
</dbReference>
<proteinExistence type="predicted"/>
<reference evidence="2" key="1">
    <citation type="submission" date="2018-06" db="EMBL/GenBank/DDBJ databases">
        <authorList>
            <person name="Zhirakovskaya E."/>
        </authorList>
    </citation>
    <scope>NUCLEOTIDE SEQUENCE</scope>
</reference>
<accession>A0A3B0ZGF1</accession>
<feature type="domain" description="Transposase DDE" evidence="1">
    <location>
        <begin position="90"/>
        <end position="470"/>
    </location>
</feature>
<feature type="non-terminal residue" evidence="2">
    <location>
        <position position="500"/>
    </location>
</feature>
<name>A0A3B0ZGF1_9ZZZZ</name>
<dbReference type="Pfam" id="PF13701">
    <property type="entry name" value="DDE_Tnp_1_4"/>
    <property type="match status" value="1"/>
</dbReference>
<organism evidence="2">
    <name type="scientific">hydrothermal vent metagenome</name>
    <dbReference type="NCBI Taxonomy" id="652676"/>
    <lineage>
        <taxon>unclassified sequences</taxon>
        <taxon>metagenomes</taxon>
        <taxon>ecological metagenomes</taxon>
    </lineage>
</organism>
<evidence type="ECO:0000259" key="1">
    <source>
        <dbReference type="Pfam" id="PF13701"/>
    </source>
</evidence>
<dbReference type="InterPro" id="IPR025668">
    <property type="entry name" value="Tnp_DDE_dom"/>
</dbReference>
<evidence type="ECO:0000313" key="2">
    <source>
        <dbReference type="EMBL" id="VAW85369.1"/>
    </source>
</evidence>
<gene>
    <name evidence="2" type="ORF">MNBD_GAMMA18-1201</name>
</gene>
<protein>
    <recommendedName>
        <fullName evidence="1">Transposase DDE domain-containing protein</fullName>
    </recommendedName>
</protein>
<dbReference type="AlphaFoldDB" id="A0A3B0ZGF1"/>